<dbReference type="InterPro" id="IPR036390">
    <property type="entry name" value="WH_DNA-bd_sf"/>
</dbReference>
<sequence>MDKLPALDDIRVFVTAARLMSFARAAEQLMVSPAYISKRVKMLEENLELALFFRSARAISLTREGEIVLRTGEQLLQGLAAMKGELNASRQEVQGKLRISCSTGFGSAYINPFILALRSRYDRLDIDLTLTDRAVDIISENIDLDICIGGAIPEQYIARRIAENVRVFCASPGYLARRGWPEHPRELEKQHDCISIRERNQAPASWKVERGAEVTTVYPNSRLSVNNGDVAKQWCLKGEGIMLRSLWSVLPELEQGALLRVLPEWQQPADVYAVYSQRVGTNANLRVFIDNLEQYLAQRWQGKFRMNEQIVSNQ</sequence>
<keyword evidence="4" id="KW-0804">Transcription</keyword>
<dbReference type="OrthoDB" id="8678019at2"/>
<dbReference type="Gene3D" id="1.10.10.10">
    <property type="entry name" value="Winged helix-like DNA-binding domain superfamily/Winged helix DNA-binding domain"/>
    <property type="match status" value="1"/>
</dbReference>
<evidence type="ECO:0000256" key="4">
    <source>
        <dbReference type="ARBA" id="ARBA00023163"/>
    </source>
</evidence>
<keyword evidence="7" id="KW-1185">Reference proteome</keyword>
<dbReference type="PROSITE" id="PS50931">
    <property type="entry name" value="HTH_LYSR"/>
    <property type="match status" value="1"/>
</dbReference>
<dbReference type="EMBL" id="PXYH01000023">
    <property type="protein sequence ID" value="PSJ38217.1"/>
    <property type="molecule type" value="Genomic_DNA"/>
</dbReference>
<dbReference type="InterPro" id="IPR058163">
    <property type="entry name" value="LysR-type_TF_proteobact-type"/>
</dbReference>
<name>A0A2P7QJS1_9GAMM</name>
<reference evidence="6 7" key="1">
    <citation type="submission" date="2018-03" db="EMBL/GenBank/DDBJ databases">
        <title>The draft genome of Zobellella taiwanensis JCM 13381.</title>
        <authorList>
            <person name="Liu L."/>
            <person name="Li L."/>
            <person name="Wang T."/>
            <person name="Zhang X."/>
            <person name="Liang L."/>
        </authorList>
    </citation>
    <scope>NUCLEOTIDE SEQUENCE [LARGE SCALE GENOMIC DNA]</scope>
    <source>
        <strain evidence="6 7">JCM 13381</strain>
    </source>
</reference>
<dbReference type="InterPro" id="IPR005119">
    <property type="entry name" value="LysR_subst-bd"/>
</dbReference>
<dbReference type="FunFam" id="1.10.10.10:FF:000001">
    <property type="entry name" value="LysR family transcriptional regulator"/>
    <property type="match status" value="1"/>
</dbReference>
<dbReference type="RefSeq" id="WP_106454355.1">
    <property type="nucleotide sequence ID" value="NZ_PXYH01000023.1"/>
</dbReference>
<evidence type="ECO:0000313" key="6">
    <source>
        <dbReference type="EMBL" id="PSJ38217.1"/>
    </source>
</evidence>
<dbReference type="Gene3D" id="3.40.190.290">
    <property type="match status" value="1"/>
</dbReference>
<organism evidence="6 7">
    <name type="scientific">Zobellella taiwanensis</name>
    <dbReference type="NCBI Taxonomy" id="347535"/>
    <lineage>
        <taxon>Bacteria</taxon>
        <taxon>Pseudomonadati</taxon>
        <taxon>Pseudomonadota</taxon>
        <taxon>Gammaproteobacteria</taxon>
        <taxon>Aeromonadales</taxon>
        <taxon>Aeromonadaceae</taxon>
        <taxon>Zobellella</taxon>
    </lineage>
</organism>
<evidence type="ECO:0000259" key="5">
    <source>
        <dbReference type="PROSITE" id="PS50931"/>
    </source>
</evidence>
<dbReference type="GO" id="GO:0003700">
    <property type="term" value="F:DNA-binding transcription factor activity"/>
    <property type="evidence" value="ECO:0007669"/>
    <property type="project" value="InterPro"/>
</dbReference>
<dbReference type="Pfam" id="PF03466">
    <property type="entry name" value="LysR_substrate"/>
    <property type="match status" value="1"/>
</dbReference>
<keyword evidence="2" id="KW-0805">Transcription regulation</keyword>
<dbReference type="Pfam" id="PF00126">
    <property type="entry name" value="HTH_1"/>
    <property type="match status" value="1"/>
</dbReference>
<dbReference type="SUPFAM" id="SSF53850">
    <property type="entry name" value="Periplasmic binding protein-like II"/>
    <property type="match status" value="1"/>
</dbReference>
<keyword evidence="3" id="KW-0238">DNA-binding</keyword>
<dbReference type="PANTHER" id="PTHR30537:SF5">
    <property type="entry name" value="HTH-TYPE TRANSCRIPTIONAL ACTIVATOR TTDR-RELATED"/>
    <property type="match status" value="1"/>
</dbReference>
<evidence type="ECO:0000256" key="2">
    <source>
        <dbReference type="ARBA" id="ARBA00023015"/>
    </source>
</evidence>
<comment type="caution">
    <text evidence="6">The sequence shown here is derived from an EMBL/GenBank/DDBJ whole genome shotgun (WGS) entry which is preliminary data.</text>
</comment>
<gene>
    <name evidence="6" type="ORF">C7I36_14210</name>
</gene>
<dbReference type="InterPro" id="IPR000847">
    <property type="entry name" value="LysR_HTH_N"/>
</dbReference>
<protein>
    <submittedName>
        <fullName evidence="6">LysR family transcriptional regulator</fullName>
    </submittedName>
</protein>
<dbReference type="AlphaFoldDB" id="A0A2P7QJS1"/>
<dbReference type="PANTHER" id="PTHR30537">
    <property type="entry name" value="HTH-TYPE TRANSCRIPTIONAL REGULATOR"/>
    <property type="match status" value="1"/>
</dbReference>
<feature type="domain" description="HTH lysR-type" evidence="5">
    <location>
        <begin position="1"/>
        <end position="62"/>
    </location>
</feature>
<dbReference type="InterPro" id="IPR036388">
    <property type="entry name" value="WH-like_DNA-bd_sf"/>
</dbReference>
<evidence type="ECO:0000313" key="7">
    <source>
        <dbReference type="Proteomes" id="UP000242181"/>
    </source>
</evidence>
<comment type="similarity">
    <text evidence="1">Belongs to the LysR transcriptional regulatory family.</text>
</comment>
<proteinExistence type="inferred from homology"/>
<evidence type="ECO:0000256" key="1">
    <source>
        <dbReference type="ARBA" id="ARBA00009437"/>
    </source>
</evidence>
<dbReference type="GO" id="GO:0006351">
    <property type="term" value="P:DNA-templated transcription"/>
    <property type="evidence" value="ECO:0007669"/>
    <property type="project" value="TreeGrafter"/>
</dbReference>
<dbReference type="FunFam" id="3.40.190.290:FF:000001">
    <property type="entry name" value="Transcriptional regulator, LysR family"/>
    <property type="match status" value="1"/>
</dbReference>
<dbReference type="GO" id="GO:0043565">
    <property type="term" value="F:sequence-specific DNA binding"/>
    <property type="evidence" value="ECO:0007669"/>
    <property type="project" value="TreeGrafter"/>
</dbReference>
<evidence type="ECO:0000256" key="3">
    <source>
        <dbReference type="ARBA" id="ARBA00023125"/>
    </source>
</evidence>
<dbReference type="SUPFAM" id="SSF46785">
    <property type="entry name" value="Winged helix' DNA-binding domain"/>
    <property type="match status" value="1"/>
</dbReference>
<dbReference type="Proteomes" id="UP000242181">
    <property type="component" value="Unassembled WGS sequence"/>
</dbReference>
<accession>A0A2P7QJS1</accession>